<feature type="region of interest" description="Phosphoribosyl-AMP cyclohydrolase" evidence="15">
    <location>
        <begin position="1"/>
        <end position="183"/>
    </location>
</feature>
<dbReference type="InterPro" id="IPR038019">
    <property type="entry name" value="PRib_AMP_CycHydrolase_sf"/>
</dbReference>
<evidence type="ECO:0000256" key="11">
    <source>
        <dbReference type="ARBA" id="ARBA00022801"/>
    </source>
</evidence>
<dbReference type="Gene3D" id="1.10.287.1080">
    <property type="entry name" value="MazG-like"/>
    <property type="match status" value="1"/>
</dbReference>
<evidence type="ECO:0000256" key="5">
    <source>
        <dbReference type="ARBA" id="ARBA00005204"/>
    </source>
</evidence>
<keyword evidence="9 15" id="KW-0028">Amino-acid biosynthesis</keyword>
<dbReference type="GO" id="GO:0005737">
    <property type="term" value="C:cytoplasm"/>
    <property type="evidence" value="ECO:0007669"/>
    <property type="project" value="UniProtKB-SubCell"/>
</dbReference>
<evidence type="ECO:0000256" key="6">
    <source>
        <dbReference type="ARBA" id="ARBA00007731"/>
    </source>
</evidence>
<evidence type="ECO:0000256" key="3">
    <source>
        <dbReference type="ARBA" id="ARBA00004496"/>
    </source>
</evidence>
<dbReference type="Proteomes" id="UP000068167">
    <property type="component" value="Chromosome"/>
</dbReference>
<evidence type="ECO:0000256" key="4">
    <source>
        <dbReference type="ARBA" id="ARBA00005169"/>
    </source>
</evidence>
<dbReference type="GO" id="GO:0004635">
    <property type="term" value="F:phosphoribosyl-AMP cyclohydrolase activity"/>
    <property type="evidence" value="ECO:0007669"/>
    <property type="project" value="UniProtKB-UniRule"/>
</dbReference>
<comment type="catalytic activity">
    <reaction evidence="2 15">
        <text>1-(5-phospho-beta-D-ribosyl)-ATP + H2O = 1-(5-phospho-beta-D-ribosyl)-5'-AMP + diphosphate + H(+)</text>
        <dbReference type="Rhea" id="RHEA:22828"/>
        <dbReference type="ChEBI" id="CHEBI:15377"/>
        <dbReference type="ChEBI" id="CHEBI:15378"/>
        <dbReference type="ChEBI" id="CHEBI:33019"/>
        <dbReference type="ChEBI" id="CHEBI:59457"/>
        <dbReference type="ChEBI" id="CHEBI:73183"/>
        <dbReference type="EC" id="3.6.1.31"/>
    </reaction>
</comment>
<feature type="domain" description="Phosphoribosyl-AMP cyclohydrolase" evidence="17">
    <location>
        <begin position="96"/>
        <end position="170"/>
    </location>
</feature>
<evidence type="ECO:0000259" key="17">
    <source>
        <dbReference type="Pfam" id="PF01502"/>
    </source>
</evidence>
<dbReference type="FunFam" id="3.10.20.810:FF:000001">
    <property type="entry name" value="Histidine biosynthesis bifunctional protein HisIE"/>
    <property type="match status" value="1"/>
</dbReference>
<dbReference type="InterPro" id="IPR026660">
    <property type="entry name" value="PRA-CH"/>
</dbReference>
<dbReference type="Pfam" id="PF01502">
    <property type="entry name" value="PRA-CH"/>
    <property type="match status" value="1"/>
</dbReference>
<name>A0A0K1S0X1_9CHRO</name>
<evidence type="ECO:0000256" key="14">
    <source>
        <dbReference type="ARBA" id="ARBA00023268"/>
    </source>
</evidence>
<comment type="pathway">
    <text evidence="4 15">Amino-acid biosynthesis; L-histidine biosynthesis; L-histidine from 5-phospho-alpha-D-ribose 1-diphosphate: step 3/9.</text>
</comment>
<dbReference type="NCBIfam" id="NF002747">
    <property type="entry name" value="PRK02759.1"/>
    <property type="match status" value="1"/>
</dbReference>
<dbReference type="PANTHER" id="PTHR42945">
    <property type="entry name" value="HISTIDINE BIOSYNTHESIS BIFUNCTIONAL PROTEIN"/>
    <property type="match status" value="1"/>
</dbReference>
<dbReference type="Pfam" id="PF01503">
    <property type="entry name" value="PRA-PH"/>
    <property type="match status" value="1"/>
</dbReference>
<dbReference type="SUPFAM" id="SSF141734">
    <property type="entry name" value="HisI-like"/>
    <property type="match status" value="1"/>
</dbReference>
<comment type="catalytic activity">
    <reaction evidence="1 15">
        <text>1-(5-phospho-beta-D-ribosyl)-5'-AMP + H2O = 1-(5-phospho-beta-D-ribosyl)-5-[(5-phospho-beta-D-ribosylamino)methylideneamino]imidazole-4-carboxamide</text>
        <dbReference type="Rhea" id="RHEA:20049"/>
        <dbReference type="ChEBI" id="CHEBI:15377"/>
        <dbReference type="ChEBI" id="CHEBI:58435"/>
        <dbReference type="ChEBI" id="CHEBI:59457"/>
        <dbReference type="EC" id="3.5.4.19"/>
    </reaction>
</comment>
<evidence type="ECO:0000313" key="18">
    <source>
        <dbReference type="EMBL" id="AKV67804.1"/>
    </source>
</evidence>
<dbReference type="KEGG" id="mpk:VL20_2750"/>
<dbReference type="GO" id="GO:0004636">
    <property type="term" value="F:phosphoribosyl-ATP diphosphatase activity"/>
    <property type="evidence" value="ECO:0007669"/>
    <property type="project" value="UniProtKB-UniRule"/>
</dbReference>
<proteinExistence type="inferred from homology"/>
<dbReference type="GO" id="GO:0000105">
    <property type="term" value="P:L-histidine biosynthetic process"/>
    <property type="evidence" value="ECO:0007669"/>
    <property type="project" value="UniProtKB-UniRule"/>
</dbReference>
<dbReference type="NCBIfam" id="NF000768">
    <property type="entry name" value="PRK00051.1"/>
    <property type="match status" value="1"/>
</dbReference>
<keyword evidence="10 15" id="KW-0547">Nucleotide-binding</keyword>
<dbReference type="HAMAP" id="MF_01019">
    <property type="entry name" value="HisIE"/>
    <property type="match status" value="1"/>
</dbReference>
<dbReference type="UniPathway" id="UPA00031">
    <property type="reaction ID" value="UER00007"/>
</dbReference>
<keyword evidence="13 15" id="KW-0368">Histidine biosynthesis</keyword>
<dbReference type="EC" id="3.6.1.31" evidence="15"/>
<dbReference type="CDD" id="cd11534">
    <property type="entry name" value="NTP-PPase_HisIE_like"/>
    <property type="match status" value="1"/>
</dbReference>
<keyword evidence="12 15" id="KW-0067">ATP-binding</keyword>
<dbReference type="EC" id="3.5.4.19" evidence="15"/>
<evidence type="ECO:0000256" key="15">
    <source>
        <dbReference type="HAMAP-Rule" id="MF_01019"/>
    </source>
</evidence>
<dbReference type="HAMAP" id="MF_01020">
    <property type="entry name" value="HisE"/>
    <property type="match status" value="1"/>
</dbReference>
<dbReference type="AlphaFoldDB" id="A0A0K1S0X1"/>
<dbReference type="InterPro" id="IPR023019">
    <property type="entry name" value="His_synth_HisIE"/>
</dbReference>
<comment type="similarity">
    <text evidence="7 15">In the N-terminal section; belongs to the PRA-CH family.</text>
</comment>
<evidence type="ECO:0000256" key="2">
    <source>
        <dbReference type="ARBA" id="ARBA00001460"/>
    </source>
</evidence>
<keyword evidence="11 15" id="KW-0378">Hydrolase</keyword>
<evidence type="ECO:0000256" key="10">
    <source>
        <dbReference type="ARBA" id="ARBA00022741"/>
    </source>
</evidence>
<dbReference type="SUPFAM" id="SSF101386">
    <property type="entry name" value="all-alpha NTP pyrophosphatases"/>
    <property type="match status" value="1"/>
</dbReference>
<evidence type="ECO:0000256" key="16">
    <source>
        <dbReference type="SAM" id="MobiDB-lite"/>
    </source>
</evidence>
<dbReference type="PANTHER" id="PTHR42945:SF1">
    <property type="entry name" value="HISTIDINE BIOSYNTHESIS BIFUNCTIONAL PROTEIN HIS7"/>
    <property type="match status" value="1"/>
</dbReference>
<dbReference type="InterPro" id="IPR021130">
    <property type="entry name" value="PRib-ATP_PPHydrolase-like"/>
</dbReference>
<sequence>MGFWGDQGENSGTFSLKIGKTLHPEPPNGRSLPPRKTFCRKPYIIKLWVICPTIFLDREKLMSSLLSAIPLDAIAYNPQGLVPAIAQDYLDATVLMMAWMNRESLEKTLTTGEAWYWSRSRQELWHKGATSGHIQKVRQIRYDCDSDAILLTIEQIGDIACHTGERSCFHQVNWQKSPPAADTLSELFKVICDRRDEPHPESYTCKLLAGGDNKILKKIGEESAEVVMACKDNDGDAIAAEVADLFYHTLVALAYHQVPLRDVYKKLQDRRR</sequence>
<keyword evidence="8 15" id="KW-0963">Cytoplasm</keyword>
<keyword evidence="14 15" id="KW-0511">Multifunctional enzyme</keyword>
<dbReference type="InterPro" id="IPR008179">
    <property type="entry name" value="HisE"/>
</dbReference>
<feature type="region of interest" description="Phosphoribosyl-ATP pyrophosphohydrolase" evidence="15">
    <location>
        <begin position="184"/>
        <end position="272"/>
    </location>
</feature>
<keyword evidence="19" id="KW-1185">Reference proteome</keyword>
<dbReference type="Gene3D" id="3.10.20.810">
    <property type="entry name" value="Phosphoribosyl-AMP cyclohydrolase"/>
    <property type="match status" value="1"/>
</dbReference>
<dbReference type="GO" id="GO:0005524">
    <property type="term" value="F:ATP binding"/>
    <property type="evidence" value="ECO:0007669"/>
    <property type="project" value="UniProtKB-KW"/>
</dbReference>
<evidence type="ECO:0000313" key="19">
    <source>
        <dbReference type="Proteomes" id="UP000068167"/>
    </source>
</evidence>
<accession>A0A0K1S0X1</accession>
<evidence type="ECO:0000256" key="13">
    <source>
        <dbReference type="ARBA" id="ARBA00023102"/>
    </source>
</evidence>
<comment type="similarity">
    <text evidence="6 15">In the C-terminal section; belongs to the PRA-PH family.</text>
</comment>
<evidence type="ECO:0000256" key="7">
    <source>
        <dbReference type="ARBA" id="ARBA00008299"/>
    </source>
</evidence>
<feature type="region of interest" description="Disordered" evidence="16">
    <location>
        <begin position="1"/>
        <end position="34"/>
    </location>
</feature>
<dbReference type="InterPro" id="IPR002496">
    <property type="entry name" value="PRib_AMP_CycHydrolase_dom"/>
</dbReference>
<dbReference type="EMBL" id="CP011339">
    <property type="protein sequence ID" value="AKV67804.1"/>
    <property type="molecule type" value="Genomic_DNA"/>
</dbReference>
<organism evidence="18 19">
    <name type="scientific">Microcystis panniformis FACHB-1757</name>
    <dbReference type="NCBI Taxonomy" id="1638788"/>
    <lineage>
        <taxon>Bacteria</taxon>
        <taxon>Bacillati</taxon>
        <taxon>Cyanobacteriota</taxon>
        <taxon>Cyanophyceae</taxon>
        <taxon>Oscillatoriophycideae</taxon>
        <taxon>Chroococcales</taxon>
        <taxon>Microcystaceae</taxon>
        <taxon>Microcystis</taxon>
    </lineage>
</organism>
<comment type="subcellular location">
    <subcellularLocation>
        <location evidence="3 15">Cytoplasm</location>
    </subcellularLocation>
</comment>
<protein>
    <recommendedName>
        <fullName evidence="15">Histidine biosynthesis bifunctional protein HisIE</fullName>
    </recommendedName>
    <domain>
        <recommendedName>
            <fullName evidence="15">Phosphoribosyl-AMP cyclohydrolase</fullName>
            <shortName evidence="15">PRA-CH</shortName>
            <ecNumber evidence="15">3.5.4.19</ecNumber>
        </recommendedName>
    </domain>
    <domain>
        <recommendedName>
            <fullName evidence="15">Phosphoribosyl-ATP pyrophosphatase</fullName>
            <shortName evidence="15">PRA-PH</shortName>
            <ecNumber evidence="15">3.6.1.31</ecNumber>
        </recommendedName>
    </domain>
</protein>
<dbReference type="PATRIC" id="fig|1638788.3.peg.2760"/>
<evidence type="ECO:0000256" key="12">
    <source>
        <dbReference type="ARBA" id="ARBA00022840"/>
    </source>
</evidence>
<dbReference type="HAMAP" id="MF_01021">
    <property type="entry name" value="HisI"/>
    <property type="match status" value="1"/>
</dbReference>
<reference evidence="18 19" key="1">
    <citation type="journal article" date="2016" name="Stand. Genomic Sci.">
        <title>Complete genome sequence and genomic characterization of Microcystis panniformis FACHB 1757 by third-generation sequencing.</title>
        <authorList>
            <person name="Zhang J.Y."/>
            <person name="Guan R."/>
            <person name="Zhang H.J."/>
            <person name="Li H."/>
            <person name="Xiao P."/>
            <person name="Yu G.L."/>
            <person name="Du L."/>
            <person name="Cao D.M."/>
            <person name="Zhu B.C."/>
            <person name="Li R.H."/>
            <person name="Lu Z.H."/>
        </authorList>
    </citation>
    <scope>NUCLEOTIDE SEQUENCE [LARGE SCALE GENOMIC DNA]</scope>
    <source>
        <strain evidence="18 19">FACHB-1757</strain>
    </source>
</reference>
<comment type="pathway">
    <text evidence="5 15">Amino-acid biosynthesis; L-histidine biosynthesis; L-histidine from 5-phospho-alpha-D-ribose 1-diphosphate: step 2/9.</text>
</comment>
<dbReference type="NCBIfam" id="TIGR03188">
    <property type="entry name" value="histidine_hisI"/>
    <property type="match status" value="1"/>
</dbReference>
<evidence type="ECO:0000256" key="1">
    <source>
        <dbReference type="ARBA" id="ARBA00000024"/>
    </source>
</evidence>
<evidence type="ECO:0000256" key="9">
    <source>
        <dbReference type="ARBA" id="ARBA00022605"/>
    </source>
</evidence>
<gene>
    <name evidence="15" type="primary">hisI</name>
    <name evidence="15" type="synonym">hisIE</name>
    <name evidence="18" type="ORF">VL20_2750</name>
</gene>
<evidence type="ECO:0000256" key="8">
    <source>
        <dbReference type="ARBA" id="ARBA00022490"/>
    </source>
</evidence>